<keyword evidence="2" id="KW-1185">Reference proteome</keyword>
<proteinExistence type="predicted"/>
<gene>
    <name evidence="1" type="ORF">Rumeso_04733</name>
</gene>
<evidence type="ECO:0000313" key="2">
    <source>
        <dbReference type="Proteomes" id="UP000019666"/>
    </source>
</evidence>
<accession>A0A017HGK9</accession>
<dbReference type="EMBL" id="AOSK01000130">
    <property type="protein sequence ID" value="EYD73612.1"/>
    <property type="molecule type" value="Genomic_DNA"/>
</dbReference>
<comment type="caution">
    <text evidence="1">The sequence shown here is derived from an EMBL/GenBank/DDBJ whole genome shotgun (WGS) entry which is preliminary data.</text>
</comment>
<reference evidence="1 2" key="1">
    <citation type="submission" date="2013-02" db="EMBL/GenBank/DDBJ databases">
        <authorList>
            <person name="Fiebig A."/>
            <person name="Goeker M."/>
            <person name="Klenk H.-P.P."/>
        </authorList>
    </citation>
    <scope>NUCLEOTIDE SEQUENCE [LARGE SCALE GENOMIC DNA]</scope>
    <source>
        <strain evidence="1 2">DSM 19309</strain>
    </source>
</reference>
<dbReference type="STRING" id="442562.Rumeso_04733"/>
<dbReference type="Pfam" id="PF11367">
    <property type="entry name" value="Tail_completion_gp17"/>
    <property type="match status" value="1"/>
</dbReference>
<protein>
    <recommendedName>
        <fullName evidence="3">DUF3168 domain-containing protein</fullName>
    </recommendedName>
</protein>
<sequence length="90" mass="9743">MITGAGSSILRRRTRVWHTLHVWKTEPSLEGAKEICGVVEAALSAGRLDLGPNFHAIDSHVVSSRTMRDPDGETSHGVVTIEVLAEEVTP</sequence>
<dbReference type="Proteomes" id="UP000019666">
    <property type="component" value="Unassembled WGS sequence"/>
</dbReference>
<dbReference type="Gene3D" id="3.30.2000.30">
    <property type="match status" value="1"/>
</dbReference>
<evidence type="ECO:0008006" key="3">
    <source>
        <dbReference type="Google" id="ProtNLM"/>
    </source>
</evidence>
<dbReference type="HOGENOM" id="CLU_2438934_0_0_5"/>
<dbReference type="InterPro" id="IPR053745">
    <property type="entry name" value="Viral_Tail_Comp_sf"/>
</dbReference>
<organism evidence="1 2">
    <name type="scientific">Rubellimicrobium mesophilum DSM 19309</name>
    <dbReference type="NCBI Taxonomy" id="442562"/>
    <lineage>
        <taxon>Bacteria</taxon>
        <taxon>Pseudomonadati</taxon>
        <taxon>Pseudomonadota</taxon>
        <taxon>Alphaproteobacteria</taxon>
        <taxon>Rhodobacterales</taxon>
        <taxon>Roseobacteraceae</taxon>
        <taxon>Rubellimicrobium</taxon>
    </lineage>
</organism>
<dbReference type="AlphaFoldDB" id="A0A017HGK9"/>
<evidence type="ECO:0000313" key="1">
    <source>
        <dbReference type="EMBL" id="EYD73612.1"/>
    </source>
</evidence>
<name>A0A017HGK9_9RHOB</name>
<dbReference type="InterPro" id="IPR021508">
    <property type="entry name" value="Gp17-like"/>
</dbReference>